<evidence type="ECO:0000313" key="5">
    <source>
        <dbReference type="EMBL" id="TFC95079.1"/>
    </source>
</evidence>
<dbReference type="PROSITE" id="PS00356">
    <property type="entry name" value="HTH_LACI_1"/>
    <property type="match status" value="1"/>
</dbReference>
<sequence length="362" mass="37926">MGKGHDSMLTAAIAPTASYEWMMTMERRRRVSLSDVARAAGVSTSAASFALNSRPGVSDTVRERVKEAAVQLGYVPWVSGVALRTGRSGAVGLLIRNLRNPFFLDVINGFDATCAEAGLGVVIGSADYTPSRESELLSTFIAREVDGLALAPIGGGSAASRWHDATAKPIVFINAAQHAPDIDASRVHVDSEGAVRQAVKHLVGLGHSRIALVAAPKEHSADNERTGCFLALQGELAFEARTISSEMRHDRAVEVLTNVLEESSETRPTGIITSSDYLATAVYSAASDVGLRVGVDVSVVGHDDLATSRFLSPSLTSIAVDRYGLGVAAARALIHQLGGAGTSTVVVPTTLIARQSSCPPPT</sequence>
<proteinExistence type="predicted"/>
<dbReference type="SMART" id="SM00354">
    <property type="entry name" value="HTH_LACI"/>
    <property type="match status" value="1"/>
</dbReference>
<dbReference type="Pfam" id="PF00356">
    <property type="entry name" value="LacI"/>
    <property type="match status" value="1"/>
</dbReference>
<evidence type="ECO:0000256" key="1">
    <source>
        <dbReference type="ARBA" id="ARBA00023015"/>
    </source>
</evidence>
<dbReference type="InterPro" id="IPR000843">
    <property type="entry name" value="HTH_LacI"/>
</dbReference>
<keyword evidence="1" id="KW-0805">Transcription regulation</keyword>
<evidence type="ECO:0000256" key="2">
    <source>
        <dbReference type="ARBA" id="ARBA00023125"/>
    </source>
</evidence>
<evidence type="ECO:0000256" key="3">
    <source>
        <dbReference type="ARBA" id="ARBA00023163"/>
    </source>
</evidence>
<dbReference type="Gene3D" id="1.10.260.40">
    <property type="entry name" value="lambda repressor-like DNA-binding domains"/>
    <property type="match status" value="1"/>
</dbReference>
<dbReference type="InterPro" id="IPR028082">
    <property type="entry name" value="Peripla_BP_I"/>
</dbReference>
<dbReference type="SUPFAM" id="SSF53822">
    <property type="entry name" value="Periplasmic binding protein-like I"/>
    <property type="match status" value="1"/>
</dbReference>
<dbReference type="Proteomes" id="UP000297853">
    <property type="component" value="Unassembled WGS sequence"/>
</dbReference>
<keyword evidence="6" id="KW-1185">Reference proteome</keyword>
<evidence type="ECO:0000259" key="4">
    <source>
        <dbReference type="PROSITE" id="PS50932"/>
    </source>
</evidence>
<protein>
    <submittedName>
        <fullName evidence="5">LacI family transcriptional regulator</fullName>
    </submittedName>
</protein>
<dbReference type="CDD" id="cd06267">
    <property type="entry name" value="PBP1_LacI_sugar_binding-like"/>
    <property type="match status" value="1"/>
</dbReference>
<feature type="domain" description="HTH lacI-type" evidence="4">
    <location>
        <begin position="31"/>
        <end position="85"/>
    </location>
</feature>
<name>A0ABY2IUE5_9MICO</name>
<comment type="caution">
    <text evidence="5">The sequence shown here is derived from an EMBL/GenBank/DDBJ whole genome shotgun (WGS) entry which is preliminary data.</text>
</comment>
<gene>
    <name evidence="5" type="ORF">E3T28_14155</name>
</gene>
<reference evidence="5 6" key="1">
    <citation type="submission" date="2019-03" db="EMBL/GenBank/DDBJ databases">
        <title>Genomics of glacier-inhabiting Cryobacterium strains.</title>
        <authorList>
            <person name="Liu Q."/>
            <person name="Xin Y.-H."/>
        </authorList>
    </citation>
    <scope>NUCLEOTIDE SEQUENCE [LARGE SCALE GENOMIC DNA]</scope>
    <source>
        <strain evidence="5 6">TMT1-23-1</strain>
    </source>
</reference>
<dbReference type="EMBL" id="SOGQ01000079">
    <property type="protein sequence ID" value="TFC95079.1"/>
    <property type="molecule type" value="Genomic_DNA"/>
</dbReference>
<keyword evidence="3" id="KW-0804">Transcription</keyword>
<keyword evidence="2" id="KW-0238">DNA-binding</keyword>
<dbReference type="CDD" id="cd01392">
    <property type="entry name" value="HTH_LacI"/>
    <property type="match status" value="1"/>
</dbReference>
<dbReference type="PROSITE" id="PS50932">
    <property type="entry name" value="HTH_LACI_2"/>
    <property type="match status" value="1"/>
</dbReference>
<accession>A0ABY2IUE5</accession>
<organism evidence="5 6">
    <name type="scientific">Cryobacterium sinapicolor</name>
    <dbReference type="NCBI Taxonomy" id="1259236"/>
    <lineage>
        <taxon>Bacteria</taxon>
        <taxon>Bacillati</taxon>
        <taxon>Actinomycetota</taxon>
        <taxon>Actinomycetes</taxon>
        <taxon>Micrococcales</taxon>
        <taxon>Microbacteriaceae</taxon>
        <taxon>Cryobacterium</taxon>
    </lineage>
</organism>
<dbReference type="PANTHER" id="PTHR30146">
    <property type="entry name" value="LACI-RELATED TRANSCRIPTIONAL REPRESSOR"/>
    <property type="match status" value="1"/>
</dbReference>
<dbReference type="Gene3D" id="3.40.50.2300">
    <property type="match status" value="2"/>
</dbReference>
<dbReference type="InterPro" id="IPR046335">
    <property type="entry name" value="LacI/GalR-like_sensor"/>
</dbReference>
<evidence type="ECO:0000313" key="6">
    <source>
        <dbReference type="Proteomes" id="UP000297853"/>
    </source>
</evidence>
<dbReference type="RefSeq" id="WP_134432483.1">
    <property type="nucleotide sequence ID" value="NZ_SOGQ01000079.1"/>
</dbReference>
<dbReference type="Pfam" id="PF13377">
    <property type="entry name" value="Peripla_BP_3"/>
    <property type="match status" value="1"/>
</dbReference>
<dbReference type="PANTHER" id="PTHR30146:SF109">
    <property type="entry name" value="HTH-TYPE TRANSCRIPTIONAL REGULATOR GALS"/>
    <property type="match status" value="1"/>
</dbReference>
<dbReference type="SUPFAM" id="SSF47413">
    <property type="entry name" value="lambda repressor-like DNA-binding domains"/>
    <property type="match status" value="1"/>
</dbReference>
<dbReference type="InterPro" id="IPR010982">
    <property type="entry name" value="Lambda_DNA-bd_dom_sf"/>
</dbReference>